<feature type="non-terminal residue" evidence="1">
    <location>
        <position position="1"/>
    </location>
</feature>
<protein>
    <submittedName>
        <fullName evidence="1">Uncharacterized protein</fullName>
    </submittedName>
</protein>
<evidence type="ECO:0000313" key="2">
    <source>
        <dbReference type="Proteomes" id="UP000265520"/>
    </source>
</evidence>
<organism evidence="1 2">
    <name type="scientific">Trifolium medium</name>
    <dbReference type="NCBI Taxonomy" id="97028"/>
    <lineage>
        <taxon>Eukaryota</taxon>
        <taxon>Viridiplantae</taxon>
        <taxon>Streptophyta</taxon>
        <taxon>Embryophyta</taxon>
        <taxon>Tracheophyta</taxon>
        <taxon>Spermatophyta</taxon>
        <taxon>Magnoliopsida</taxon>
        <taxon>eudicotyledons</taxon>
        <taxon>Gunneridae</taxon>
        <taxon>Pentapetalae</taxon>
        <taxon>rosids</taxon>
        <taxon>fabids</taxon>
        <taxon>Fabales</taxon>
        <taxon>Fabaceae</taxon>
        <taxon>Papilionoideae</taxon>
        <taxon>50 kb inversion clade</taxon>
        <taxon>NPAAA clade</taxon>
        <taxon>Hologalegina</taxon>
        <taxon>IRL clade</taxon>
        <taxon>Trifolieae</taxon>
        <taxon>Trifolium</taxon>
    </lineage>
</organism>
<evidence type="ECO:0000313" key="1">
    <source>
        <dbReference type="EMBL" id="MCI68961.1"/>
    </source>
</evidence>
<dbReference type="AlphaFoldDB" id="A0A392U654"/>
<keyword evidence="2" id="KW-1185">Reference proteome</keyword>
<dbReference type="Proteomes" id="UP000265520">
    <property type="component" value="Unassembled WGS sequence"/>
</dbReference>
<dbReference type="EMBL" id="LXQA010746505">
    <property type="protein sequence ID" value="MCI68961.1"/>
    <property type="molecule type" value="Genomic_DNA"/>
</dbReference>
<comment type="caution">
    <text evidence="1">The sequence shown here is derived from an EMBL/GenBank/DDBJ whole genome shotgun (WGS) entry which is preliminary data.</text>
</comment>
<sequence>GSAYDMVSISCWAECTIAVSAPWTTKSNIETCHQMA</sequence>
<name>A0A392U654_9FABA</name>
<reference evidence="1 2" key="1">
    <citation type="journal article" date="2018" name="Front. Plant Sci.">
        <title>Red Clover (Trifolium pratense) and Zigzag Clover (T. medium) - A Picture of Genomic Similarities and Differences.</title>
        <authorList>
            <person name="Dluhosova J."/>
            <person name="Istvanek J."/>
            <person name="Nedelnik J."/>
            <person name="Repkova J."/>
        </authorList>
    </citation>
    <scope>NUCLEOTIDE SEQUENCE [LARGE SCALE GENOMIC DNA]</scope>
    <source>
        <strain evidence="2">cv. 10/8</strain>
        <tissue evidence="1">Leaf</tissue>
    </source>
</reference>
<proteinExistence type="predicted"/>
<accession>A0A392U654</accession>